<keyword evidence="3" id="KW-1185">Reference proteome</keyword>
<proteinExistence type="predicted"/>
<evidence type="ECO:0000313" key="3">
    <source>
        <dbReference type="Proteomes" id="UP000234329"/>
    </source>
</evidence>
<accession>A0A2I1DM42</accession>
<name>A0A2I1DM42_9PROT</name>
<comment type="caution">
    <text evidence="2">The sequence shown here is derived from an EMBL/GenBank/DDBJ whole genome shotgun (WGS) entry which is preliminary data.</text>
</comment>
<feature type="region of interest" description="Disordered" evidence="1">
    <location>
        <begin position="44"/>
        <end position="68"/>
    </location>
</feature>
<dbReference type="InParanoid" id="A0A2I1DM42"/>
<protein>
    <submittedName>
        <fullName evidence="2">Uncharacterized protein</fullName>
    </submittedName>
</protein>
<dbReference type="AlphaFoldDB" id="A0A2I1DM42"/>
<evidence type="ECO:0000256" key="1">
    <source>
        <dbReference type="SAM" id="MobiDB-lite"/>
    </source>
</evidence>
<dbReference type="EMBL" id="MXAV01000029">
    <property type="protein sequence ID" value="PKY10949.1"/>
    <property type="molecule type" value="Genomic_DNA"/>
</dbReference>
<dbReference type="Proteomes" id="UP000234329">
    <property type="component" value="Unassembled WGS sequence"/>
</dbReference>
<gene>
    <name evidence="2" type="ORF">B1757_06950</name>
</gene>
<sequence length="74" mass="8530">MPDFRKSSADICILWILARKRNKGQINLRRIRQQVTAADMPGKDRGLLLRSRSGADDDSNMMTNHQMETCVIKR</sequence>
<organism evidence="2 3">
    <name type="scientific">Acidithiobacillus marinus</name>
    <dbReference type="NCBI Taxonomy" id="187490"/>
    <lineage>
        <taxon>Bacteria</taxon>
        <taxon>Pseudomonadati</taxon>
        <taxon>Pseudomonadota</taxon>
        <taxon>Acidithiobacillia</taxon>
        <taxon>Acidithiobacillales</taxon>
        <taxon>Acidithiobacillaceae</taxon>
        <taxon>Acidithiobacillus</taxon>
    </lineage>
</organism>
<evidence type="ECO:0000313" key="2">
    <source>
        <dbReference type="EMBL" id="PKY10949.1"/>
    </source>
</evidence>
<reference evidence="2 3" key="1">
    <citation type="submission" date="2017-03" db="EMBL/GenBank/DDBJ databases">
        <title>Draft genime sequence of the acidophilic sulfur-oxidizing bacterium Acidithiobacillus sp. SH, isolated from seawater.</title>
        <authorList>
            <person name="Sharmin S."/>
            <person name="Tokuhisa M."/>
            <person name="Kanao T."/>
            <person name="Kamimura K."/>
        </authorList>
    </citation>
    <scope>NUCLEOTIDE SEQUENCE [LARGE SCALE GENOMIC DNA]</scope>
    <source>
        <strain evidence="2 3">SH</strain>
    </source>
</reference>